<dbReference type="Gene3D" id="3.30.830.10">
    <property type="entry name" value="Metalloenzyme, LuxS/M16 peptidase-like"/>
    <property type="match status" value="2"/>
</dbReference>
<sequence>MNKPAHVGCHALLVIALLGCCAQALADTVSHSSNLRLQSLLEPDIVAPQPRALTVKGWKTTAGSKVLFIRTTAAPMFDVHVSFEAGSARSNIPGLAGATYNMLSEGVPGMESHQAIIGTFQSLGARLSMDIGLHRSEFSLRSLSEVEKRAPALRLFSQMLGSPLLSDDALVRAKNEAKDILLRGIQNPTSFAFQTLKEQLAPERPYAQPTFGTNEALESLTRQAVQDFHRQAYSAPTAQITLVGDLTLEQAQLISQQISSALPGSRQAVAGPNSSSSAGTPKNSHIERELQQTQLLLAQSTVPRKHADYLALDAANMIFENRLMTQLREKRGLVYGTEILQWDWADGALAVISLRTSPHFSQGTQTLLRSMFTDYLRDGPTQQEVDQLKRRMKSSIAHDTANNSQILDQLIKINRYDLPLDLDHTVQQMQKLTPKQIKDALNRHLEADGWHVLTVGPTAEQQPLPAPVSPSADPLQQDICRATQTFMAI</sequence>
<comment type="caution">
    <text evidence="4">The sequence shown here is derived from an EMBL/GenBank/DDBJ whole genome shotgun (WGS) entry which is preliminary data.</text>
</comment>
<dbReference type="PANTHER" id="PTHR11851">
    <property type="entry name" value="METALLOPROTEASE"/>
    <property type="match status" value="1"/>
</dbReference>
<dbReference type="PROSITE" id="PS51257">
    <property type="entry name" value="PROKAR_LIPOPROTEIN"/>
    <property type="match status" value="1"/>
</dbReference>
<reference evidence="5" key="1">
    <citation type="submission" date="2015-03" db="EMBL/GenBank/DDBJ databases">
        <title>Pseudomonas frederiksbergensis hydrocarbon degrader.</title>
        <authorList>
            <person name="Brown L.M."/>
            <person name="Ruiz O.N."/>
            <person name="Mueller S."/>
            <person name="Gunasekera T.S."/>
        </authorList>
    </citation>
    <scope>NUCLEOTIDE SEQUENCE [LARGE SCALE GENOMIC DNA]</scope>
    <source>
        <strain evidence="5">SI8</strain>
    </source>
</reference>
<proteinExistence type="predicted"/>
<dbReference type="InterPro" id="IPR011249">
    <property type="entry name" value="Metalloenz_LuxS/M16"/>
</dbReference>
<accession>A0A0B1Z6X4</accession>
<dbReference type="InterPro" id="IPR007863">
    <property type="entry name" value="Peptidase_M16_C"/>
</dbReference>
<feature type="domain" description="Peptidase M16 C-terminal" evidence="3">
    <location>
        <begin position="219"/>
        <end position="391"/>
    </location>
</feature>
<evidence type="ECO:0000313" key="5">
    <source>
        <dbReference type="Proteomes" id="UP000030949"/>
    </source>
</evidence>
<evidence type="ECO:0000256" key="1">
    <source>
        <dbReference type="SAM" id="MobiDB-lite"/>
    </source>
</evidence>
<dbReference type="AlphaFoldDB" id="A0A0B1Z6X4"/>
<dbReference type="EMBL" id="JQGJ01000004">
    <property type="protein sequence ID" value="KHK65112.1"/>
    <property type="molecule type" value="Genomic_DNA"/>
</dbReference>
<name>A0A0B1Z6X4_9PSED</name>
<evidence type="ECO:0000256" key="2">
    <source>
        <dbReference type="SAM" id="SignalP"/>
    </source>
</evidence>
<dbReference type="PANTHER" id="PTHR11851:SF224">
    <property type="entry name" value="PROCESSING PROTEASE"/>
    <property type="match status" value="1"/>
</dbReference>
<gene>
    <name evidence="4" type="ORF">JZ00_08690</name>
</gene>
<dbReference type="GO" id="GO:0046872">
    <property type="term" value="F:metal ion binding"/>
    <property type="evidence" value="ECO:0007669"/>
    <property type="project" value="InterPro"/>
</dbReference>
<evidence type="ECO:0000313" key="4">
    <source>
        <dbReference type="EMBL" id="KHK65112.1"/>
    </source>
</evidence>
<protein>
    <recommendedName>
        <fullName evidence="3">Peptidase M16 C-terminal domain-containing protein</fullName>
    </recommendedName>
</protein>
<dbReference type="SUPFAM" id="SSF63411">
    <property type="entry name" value="LuxS/MPP-like metallohydrolase"/>
    <property type="match status" value="2"/>
</dbReference>
<dbReference type="Pfam" id="PF05193">
    <property type="entry name" value="Peptidase_M16_C"/>
    <property type="match status" value="1"/>
</dbReference>
<dbReference type="OrthoDB" id="7015349at2"/>
<keyword evidence="2" id="KW-0732">Signal</keyword>
<dbReference type="Proteomes" id="UP000030949">
    <property type="component" value="Unassembled WGS sequence"/>
</dbReference>
<organism evidence="4 5">
    <name type="scientific">Pseudomonas frederiksbergensis</name>
    <dbReference type="NCBI Taxonomy" id="104087"/>
    <lineage>
        <taxon>Bacteria</taxon>
        <taxon>Pseudomonadati</taxon>
        <taxon>Pseudomonadota</taxon>
        <taxon>Gammaproteobacteria</taxon>
        <taxon>Pseudomonadales</taxon>
        <taxon>Pseudomonadaceae</taxon>
        <taxon>Pseudomonas</taxon>
    </lineage>
</organism>
<dbReference type="InterPro" id="IPR050361">
    <property type="entry name" value="MPP/UQCRC_Complex"/>
</dbReference>
<feature type="chain" id="PRO_5002065373" description="Peptidase M16 C-terminal domain-containing protein" evidence="2">
    <location>
        <begin position="27"/>
        <end position="489"/>
    </location>
</feature>
<feature type="compositionally biased region" description="Polar residues" evidence="1">
    <location>
        <begin position="272"/>
        <end position="283"/>
    </location>
</feature>
<feature type="signal peptide" evidence="2">
    <location>
        <begin position="1"/>
        <end position="26"/>
    </location>
</feature>
<feature type="region of interest" description="Disordered" evidence="1">
    <location>
        <begin position="264"/>
        <end position="286"/>
    </location>
</feature>
<evidence type="ECO:0000259" key="3">
    <source>
        <dbReference type="Pfam" id="PF05193"/>
    </source>
</evidence>